<keyword evidence="1" id="KW-0812">Transmembrane</keyword>
<organism evidence="2 3">
    <name type="scientific">Velamenicoccus archaeovorus</name>
    <dbReference type="NCBI Taxonomy" id="1930593"/>
    <lineage>
        <taxon>Bacteria</taxon>
        <taxon>Pseudomonadati</taxon>
        <taxon>Candidatus Omnitrophota</taxon>
        <taxon>Candidatus Velamenicoccus</taxon>
    </lineage>
</organism>
<accession>A0A410P2K7</accession>
<keyword evidence="3" id="KW-1185">Reference proteome</keyword>
<dbReference type="EMBL" id="CP019384">
    <property type="protein sequence ID" value="QAT16254.1"/>
    <property type="molecule type" value="Genomic_DNA"/>
</dbReference>
<sequence length="133" mass="15054">MAAMRDRRHFILCFSGDPLGARRGQTVIETAVLVTIIIFAFIAMQVYLKRGIQGRLRGTIDGIGEQYDPDQTTSDYNLVHESDVTTTSESSEEMYVDPMSYSGQYQNRLITMVHVETHYDNSFKNGFEYVGAP</sequence>
<proteinExistence type="predicted"/>
<evidence type="ECO:0000256" key="1">
    <source>
        <dbReference type="SAM" id="Phobius"/>
    </source>
</evidence>
<gene>
    <name evidence="2" type="ORF">BU251_00120</name>
</gene>
<dbReference type="KEGG" id="vai:BU251_00120"/>
<protein>
    <submittedName>
        <fullName evidence="2">Uncharacterized protein</fullName>
    </submittedName>
</protein>
<reference evidence="2 3" key="1">
    <citation type="submission" date="2017-01" db="EMBL/GenBank/DDBJ databases">
        <title>First insights into the biology of 'candidatus Vampirococcus archaeovorus'.</title>
        <authorList>
            <person name="Kizina J."/>
            <person name="Jordan S."/>
            <person name="Stueber K."/>
            <person name="Reinhardt R."/>
            <person name="Harder J."/>
        </authorList>
    </citation>
    <scope>NUCLEOTIDE SEQUENCE [LARGE SCALE GENOMIC DNA]</scope>
    <source>
        <strain evidence="2 3">LiM</strain>
    </source>
</reference>
<keyword evidence="1" id="KW-0472">Membrane</keyword>
<dbReference type="AlphaFoldDB" id="A0A410P2K7"/>
<name>A0A410P2K7_VELA1</name>
<feature type="transmembrane region" description="Helical" evidence="1">
    <location>
        <begin position="27"/>
        <end position="48"/>
    </location>
</feature>
<evidence type="ECO:0000313" key="2">
    <source>
        <dbReference type="EMBL" id="QAT16254.1"/>
    </source>
</evidence>
<evidence type="ECO:0000313" key="3">
    <source>
        <dbReference type="Proteomes" id="UP000287243"/>
    </source>
</evidence>
<keyword evidence="1" id="KW-1133">Transmembrane helix</keyword>
<dbReference type="Proteomes" id="UP000287243">
    <property type="component" value="Chromosome"/>
</dbReference>